<keyword evidence="3 5" id="KW-0067">ATP-binding</keyword>
<dbReference type="InterPro" id="IPR050235">
    <property type="entry name" value="CK1_Ser-Thr_kinase"/>
</dbReference>
<dbReference type="PROSITE" id="PS50011">
    <property type="entry name" value="PROTEIN_KINASE_DOM"/>
    <property type="match status" value="1"/>
</dbReference>
<dbReference type="PANTHER" id="PTHR11909">
    <property type="entry name" value="CASEIN KINASE-RELATED"/>
    <property type="match status" value="1"/>
</dbReference>
<dbReference type="InterPro" id="IPR008271">
    <property type="entry name" value="Ser/Thr_kinase_AS"/>
</dbReference>
<dbReference type="FunFam" id="1.10.510.10:FF:001265">
    <property type="entry name" value="Casein kinase I, putative"/>
    <property type="match status" value="1"/>
</dbReference>
<protein>
    <recommendedName>
        <fullName evidence="4">Casein kinase I</fullName>
        <ecNumber evidence="1">2.7.11.1</ecNumber>
    </recommendedName>
</protein>
<evidence type="ECO:0000256" key="6">
    <source>
        <dbReference type="RuleBase" id="RU000304"/>
    </source>
</evidence>
<dbReference type="PROSITE" id="PS00107">
    <property type="entry name" value="PROTEIN_KINASE_ATP"/>
    <property type="match status" value="1"/>
</dbReference>
<evidence type="ECO:0000256" key="3">
    <source>
        <dbReference type="ARBA" id="ARBA00022840"/>
    </source>
</evidence>
<dbReference type="OMA" id="GRDKGYN"/>
<evidence type="ECO:0000313" key="9">
    <source>
        <dbReference type="EMBL" id="CAD8099703.1"/>
    </source>
</evidence>
<keyword evidence="6" id="KW-0723">Serine/threonine-protein kinase</keyword>
<keyword evidence="6" id="KW-0418">Kinase</keyword>
<evidence type="ECO:0000256" key="5">
    <source>
        <dbReference type="PROSITE-ProRule" id="PRU10141"/>
    </source>
</evidence>
<dbReference type="CDD" id="cd14016">
    <property type="entry name" value="STKc_CK1"/>
    <property type="match status" value="1"/>
</dbReference>
<feature type="domain" description="Protein kinase" evidence="8">
    <location>
        <begin position="12"/>
        <end position="281"/>
    </location>
</feature>
<dbReference type="Pfam" id="PF00069">
    <property type="entry name" value="Pkinase"/>
    <property type="match status" value="1"/>
</dbReference>
<sequence length="390" mass="45754">MSIIELRVCGRYKLGPKIGVGSFGQIYLAKNVQSNQDVAIKIEEVKSKHPQLLYEGKILQNLQGGVGIPSMLWCGQENDFNFLVMDLLGQNLEELLVLCKRAFTLKTVLMLADQLISNLEYIHFKNYVHRDIKPENFLMGCAKKSHIVYTIDFGLSKRYRDARTHEHIPLKEGKPLIGTARYASINTHKGFEQSRRDDLEALGYMLIYFLKGTLPWQGIRANRKEEKYQKIMEKKIQTPIDQLCKGVPNEFQQFMNYVRNLRYDEKPDYSFLKKIFKERFVKEGYEYDYVYDWILIPMSTRSPFYSSKIPLTIELLQNEEKFLIKEYDKDRFGESNFSNWNMVEELDNNPDDDGQQPEQQINKPVEQKPKKPEVQQPAQQQKKDKDCAIF</sequence>
<evidence type="ECO:0000313" key="10">
    <source>
        <dbReference type="Proteomes" id="UP000688137"/>
    </source>
</evidence>
<reference evidence="9" key="1">
    <citation type="submission" date="2021-01" db="EMBL/GenBank/DDBJ databases">
        <authorList>
            <consortium name="Genoscope - CEA"/>
            <person name="William W."/>
        </authorList>
    </citation>
    <scope>NUCLEOTIDE SEQUENCE</scope>
</reference>
<accession>A0A8S1PAE1</accession>
<feature type="binding site" evidence="5">
    <location>
        <position position="41"/>
    </location>
    <ligand>
        <name>ATP</name>
        <dbReference type="ChEBI" id="CHEBI:30616"/>
    </ligand>
</feature>
<evidence type="ECO:0000256" key="7">
    <source>
        <dbReference type="SAM" id="MobiDB-lite"/>
    </source>
</evidence>
<comment type="caution">
    <text evidence="9">The sequence shown here is derived from an EMBL/GenBank/DDBJ whole genome shotgun (WGS) entry which is preliminary data.</text>
</comment>
<organism evidence="9 10">
    <name type="scientific">Paramecium primaurelia</name>
    <dbReference type="NCBI Taxonomy" id="5886"/>
    <lineage>
        <taxon>Eukaryota</taxon>
        <taxon>Sar</taxon>
        <taxon>Alveolata</taxon>
        <taxon>Ciliophora</taxon>
        <taxon>Intramacronucleata</taxon>
        <taxon>Oligohymenophorea</taxon>
        <taxon>Peniculida</taxon>
        <taxon>Parameciidae</taxon>
        <taxon>Paramecium</taxon>
    </lineage>
</organism>
<dbReference type="InterPro" id="IPR000719">
    <property type="entry name" value="Prot_kinase_dom"/>
</dbReference>
<gene>
    <name evidence="9" type="ORF">PPRIM_AZ9-3.1.T1100098</name>
</gene>
<proteinExistence type="inferred from homology"/>
<dbReference type="Proteomes" id="UP000688137">
    <property type="component" value="Unassembled WGS sequence"/>
</dbReference>
<name>A0A8S1PAE1_PARPR</name>
<comment type="similarity">
    <text evidence="6">Belongs to the protein kinase superfamily.</text>
</comment>
<evidence type="ECO:0000256" key="4">
    <source>
        <dbReference type="ARBA" id="ARBA00023860"/>
    </source>
</evidence>
<dbReference type="EC" id="2.7.11.1" evidence="1"/>
<feature type="compositionally biased region" description="Basic and acidic residues" evidence="7">
    <location>
        <begin position="381"/>
        <end position="390"/>
    </location>
</feature>
<dbReference type="GO" id="GO:0005524">
    <property type="term" value="F:ATP binding"/>
    <property type="evidence" value="ECO:0007669"/>
    <property type="project" value="UniProtKB-UniRule"/>
</dbReference>
<dbReference type="GO" id="GO:0004674">
    <property type="term" value="F:protein serine/threonine kinase activity"/>
    <property type="evidence" value="ECO:0007669"/>
    <property type="project" value="UniProtKB-KW"/>
</dbReference>
<feature type="compositionally biased region" description="Acidic residues" evidence="7">
    <location>
        <begin position="345"/>
        <end position="355"/>
    </location>
</feature>
<dbReference type="InterPro" id="IPR017441">
    <property type="entry name" value="Protein_kinase_ATP_BS"/>
</dbReference>
<keyword evidence="2 5" id="KW-0547">Nucleotide-binding</keyword>
<feature type="region of interest" description="Disordered" evidence="7">
    <location>
        <begin position="345"/>
        <end position="390"/>
    </location>
</feature>
<keyword evidence="10" id="KW-1185">Reference proteome</keyword>
<evidence type="ECO:0000256" key="1">
    <source>
        <dbReference type="ARBA" id="ARBA00012513"/>
    </source>
</evidence>
<evidence type="ECO:0000259" key="8">
    <source>
        <dbReference type="PROSITE" id="PS50011"/>
    </source>
</evidence>
<keyword evidence="6" id="KW-0808">Transferase</keyword>
<dbReference type="PROSITE" id="PS00108">
    <property type="entry name" value="PROTEIN_KINASE_ST"/>
    <property type="match status" value="1"/>
</dbReference>
<evidence type="ECO:0000256" key="2">
    <source>
        <dbReference type="ARBA" id="ARBA00022741"/>
    </source>
</evidence>
<dbReference type="AlphaFoldDB" id="A0A8S1PAE1"/>
<dbReference type="EMBL" id="CAJJDM010000113">
    <property type="protein sequence ID" value="CAD8099703.1"/>
    <property type="molecule type" value="Genomic_DNA"/>
</dbReference>
<dbReference type="SMART" id="SM00220">
    <property type="entry name" value="S_TKc"/>
    <property type="match status" value="1"/>
</dbReference>